<gene>
    <name evidence="1" type="ORF">LCGC14_0263110</name>
</gene>
<dbReference type="EMBL" id="LAZR01000142">
    <property type="protein sequence ID" value="KKN87041.1"/>
    <property type="molecule type" value="Genomic_DNA"/>
</dbReference>
<name>A0A0F9WLV9_9ZZZZ</name>
<organism evidence="1">
    <name type="scientific">marine sediment metagenome</name>
    <dbReference type="NCBI Taxonomy" id="412755"/>
    <lineage>
        <taxon>unclassified sequences</taxon>
        <taxon>metagenomes</taxon>
        <taxon>ecological metagenomes</taxon>
    </lineage>
</organism>
<reference evidence="1" key="1">
    <citation type="journal article" date="2015" name="Nature">
        <title>Complex archaea that bridge the gap between prokaryotes and eukaryotes.</title>
        <authorList>
            <person name="Spang A."/>
            <person name="Saw J.H."/>
            <person name="Jorgensen S.L."/>
            <person name="Zaremba-Niedzwiedzka K."/>
            <person name="Martijn J."/>
            <person name="Lind A.E."/>
            <person name="van Eijk R."/>
            <person name="Schleper C."/>
            <person name="Guy L."/>
            <person name="Ettema T.J."/>
        </authorList>
    </citation>
    <scope>NUCLEOTIDE SEQUENCE</scope>
</reference>
<dbReference type="AlphaFoldDB" id="A0A0F9WLV9"/>
<accession>A0A0F9WLV9</accession>
<proteinExistence type="predicted"/>
<protein>
    <submittedName>
        <fullName evidence="1">Uncharacterized protein</fullName>
    </submittedName>
</protein>
<evidence type="ECO:0000313" key="1">
    <source>
        <dbReference type="EMBL" id="KKN87041.1"/>
    </source>
</evidence>
<sequence length="123" mass="13809">MILELVESDRPRGLGAKIAEYVARPPLPILRFYGDFSTELASGGGRHLLFAVRNGLPLPLLYGIYIKAKYDGFTDYIEKADHIGPFSTDDWRLTLDNTKPTEVEIRVGILPFEIMTARVQISV</sequence>
<comment type="caution">
    <text evidence="1">The sequence shown here is derived from an EMBL/GenBank/DDBJ whole genome shotgun (WGS) entry which is preliminary data.</text>
</comment>